<dbReference type="Gene3D" id="3.40.190.10">
    <property type="entry name" value="Periplasmic binding protein-like II"/>
    <property type="match status" value="1"/>
</dbReference>
<evidence type="ECO:0000313" key="6">
    <source>
        <dbReference type="EMBL" id="GAK72690.1"/>
    </source>
</evidence>
<dbReference type="EMBL" id="BBJU01000027">
    <property type="protein sequence ID" value="GAK72690.1"/>
    <property type="molecule type" value="Genomic_DNA"/>
</dbReference>
<keyword evidence="3 4" id="KW-0732">Signal</keyword>
<protein>
    <submittedName>
        <fullName evidence="6">Putative ABC transporter substrate-binding protein</fullName>
    </submittedName>
</protein>
<feature type="domain" description="Solute-binding protein family 5" evidence="5">
    <location>
        <begin position="71"/>
        <end position="421"/>
    </location>
</feature>
<dbReference type="SUPFAM" id="SSF53850">
    <property type="entry name" value="Periplasmic binding protein-like II"/>
    <property type="match status" value="1"/>
</dbReference>
<evidence type="ECO:0000256" key="2">
    <source>
        <dbReference type="ARBA" id="ARBA00005695"/>
    </source>
</evidence>
<dbReference type="GO" id="GO:0030288">
    <property type="term" value="C:outer membrane-bounded periplasmic space"/>
    <property type="evidence" value="ECO:0007669"/>
    <property type="project" value="UniProtKB-ARBA"/>
</dbReference>
<dbReference type="AlphaFoldDB" id="A0A081D194"/>
<dbReference type="eggNOG" id="COG0747">
    <property type="taxonomic scope" value="Bacteria"/>
</dbReference>
<dbReference type="GO" id="GO:0015833">
    <property type="term" value="P:peptide transport"/>
    <property type="evidence" value="ECO:0007669"/>
    <property type="project" value="TreeGrafter"/>
</dbReference>
<proteinExistence type="inferred from homology"/>
<dbReference type="Pfam" id="PF00496">
    <property type="entry name" value="SBP_bac_5"/>
    <property type="match status" value="1"/>
</dbReference>
<evidence type="ECO:0000256" key="3">
    <source>
        <dbReference type="ARBA" id="ARBA00022729"/>
    </source>
</evidence>
<sequence length="501" mass="54902">MKNVRNGLLALAAGWLLSTATPQFAVAKDMFTVNLVNEPSSLDPHLQWNPDSYFVYRNIFDNIVTRDDDGKIVPQLATEWTYLSDTRIEFTIRDDVTFHNGQKLTPEDVAFSVKRIIDPAFASPQLSQFNKIVNAEVTGRSKVTLTTDGAYPALLAQLVKLSVLPKETVEKVGKDAFNLNPVGSGPYKFKRWDRGVAVVVEANADYWGDKGPFKEVTFRAVPDAATRLANIQAGAADLVVTLDSDLAAQLEGSTSGKALSVLTERVAYFAFNAQKAPMDNANLRKAVAYAIDKEGITQGILGGYDKPVDQFMSPAHFGWVEGVTSTPYEPEKAKELIAAAGSAATQPIPLLTSPVYDQRVVQALQQMLTDVGLNAQIQMTDMATWLKQMQGGPATVPPTAFSRWSCACQDADGILFPTLNSTSGWATAGDKSIDDALVAARQTLDEAKRLELYKTVQQINSEKNYVIPLYQAAIIYGASNKLQWKPTPNESMFLNRMTWTD</sequence>
<dbReference type="InterPro" id="IPR039424">
    <property type="entry name" value="SBP_5"/>
</dbReference>
<comment type="similarity">
    <text evidence="2">Belongs to the bacterial solute-binding protein 5 family.</text>
</comment>
<dbReference type="PANTHER" id="PTHR30290">
    <property type="entry name" value="PERIPLASMIC BINDING COMPONENT OF ABC TRANSPORTER"/>
    <property type="match status" value="1"/>
</dbReference>
<name>A0A081D194_9HYPH</name>
<comment type="caution">
    <text evidence="6">The sequence shown here is derived from an EMBL/GenBank/DDBJ whole genome shotgun (WGS) entry which is preliminary data.</text>
</comment>
<dbReference type="Gene3D" id="3.10.105.10">
    <property type="entry name" value="Dipeptide-binding Protein, Domain 3"/>
    <property type="match status" value="1"/>
</dbReference>
<dbReference type="PANTHER" id="PTHR30290:SF38">
    <property type="entry name" value="D,D-DIPEPTIDE-BINDING PERIPLASMIC PROTEIN DDPA-RELATED"/>
    <property type="match status" value="1"/>
</dbReference>
<dbReference type="InterPro" id="IPR000914">
    <property type="entry name" value="SBP_5_dom"/>
</dbReference>
<dbReference type="GO" id="GO:0043190">
    <property type="term" value="C:ATP-binding cassette (ABC) transporter complex"/>
    <property type="evidence" value="ECO:0007669"/>
    <property type="project" value="InterPro"/>
</dbReference>
<reference evidence="6 7" key="1">
    <citation type="submission" date="2014-08" db="EMBL/GenBank/DDBJ databases">
        <title>Whole genome shotgun sequence of Rhizobium rubi NBRC 13261.</title>
        <authorList>
            <person name="Katano-Makiyama Y."/>
            <person name="Hosoyama A."/>
            <person name="Hashimoto M."/>
            <person name="Hosoyama Y."/>
            <person name="Noguchi M."/>
            <person name="Tsuchikane K."/>
            <person name="Uohara A."/>
            <person name="Ohji S."/>
            <person name="Ichikawa N."/>
            <person name="Kimura A."/>
            <person name="Yamazoe A."/>
            <person name="Fujita N."/>
        </authorList>
    </citation>
    <scope>NUCLEOTIDE SEQUENCE [LARGE SCALE GENOMIC DNA]</scope>
    <source>
        <strain evidence="6 7">NBRC 13261</strain>
    </source>
</reference>
<accession>A0A081D194</accession>
<evidence type="ECO:0000259" key="5">
    <source>
        <dbReference type="Pfam" id="PF00496"/>
    </source>
</evidence>
<evidence type="ECO:0000256" key="4">
    <source>
        <dbReference type="SAM" id="SignalP"/>
    </source>
</evidence>
<comment type="subcellular location">
    <subcellularLocation>
        <location evidence="1">Periplasm</location>
    </subcellularLocation>
</comment>
<dbReference type="GO" id="GO:1904680">
    <property type="term" value="F:peptide transmembrane transporter activity"/>
    <property type="evidence" value="ECO:0007669"/>
    <property type="project" value="TreeGrafter"/>
</dbReference>
<feature type="signal peptide" evidence="4">
    <location>
        <begin position="1"/>
        <end position="25"/>
    </location>
</feature>
<dbReference type="InterPro" id="IPR030678">
    <property type="entry name" value="Peptide/Ni-bd"/>
</dbReference>
<dbReference type="Proteomes" id="UP000028701">
    <property type="component" value="Unassembled WGS sequence"/>
</dbReference>
<gene>
    <name evidence="6" type="ORF">RRU01S_27_00780</name>
</gene>
<evidence type="ECO:0000256" key="1">
    <source>
        <dbReference type="ARBA" id="ARBA00004418"/>
    </source>
</evidence>
<dbReference type="PIRSF" id="PIRSF002741">
    <property type="entry name" value="MppA"/>
    <property type="match status" value="1"/>
</dbReference>
<dbReference type="OrthoDB" id="9803988at2"/>
<feature type="chain" id="PRO_5001756336" evidence="4">
    <location>
        <begin position="26"/>
        <end position="501"/>
    </location>
</feature>
<evidence type="ECO:0000313" key="7">
    <source>
        <dbReference type="Proteomes" id="UP000028701"/>
    </source>
</evidence>
<dbReference type="RefSeq" id="WP_045232121.1">
    <property type="nucleotide sequence ID" value="NZ_BBJU01000027.1"/>
</dbReference>
<dbReference type="Gene3D" id="3.90.76.10">
    <property type="entry name" value="Dipeptide-binding Protein, Domain 1"/>
    <property type="match status" value="1"/>
</dbReference>
<organism evidence="6 7">
    <name type="scientific">Agrobacterium rubi TR3 = NBRC 13261</name>
    <dbReference type="NCBI Taxonomy" id="1368415"/>
    <lineage>
        <taxon>Bacteria</taxon>
        <taxon>Pseudomonadati</taxon>
        <taxon>Pseudomonadota</taxon>
        <taxon>Alphaproteobacteria</taxon>
        <taxon>Hyphomicrobiales</taxon>
        <taxon>Rhizobiaceae</taxon>
        <taxon>Rhizobium/Agrobacterium group</taxon>
        <taxon>Agrobacterium</taxon>
    </lineage>
</organism>